<evidence type="ECO:0000313" key="2">
    <source>
        <dbReference type="Proteomes" id="UP000028134"/>
    </source>
</evidence>
<name>A0A078RGZ9_PHOVU</name>
<protein>
    <submittedName>
        <fullName evidence="1">Uncharacterized protein</fullName>
    </submittedName>
</protein>
<dbReference type="AlphaFoldDB" id="A0A078RGZ9"/>
<accession>A0A078RGZ9</accession>
<dbReference type="EMBL" id="JNHI01000002">
    <property type="protein sequence ID" value="KDS33197.1"/>
    <property type="molecule type" value="Genomic_DNA"/>
</dbReference>
<dbReference type="PATRIC" id="fig|1339350.3.peg.341"/>
<reference evidence="1 2" key="1">
    <citation type="submission" date="2014-04" db="EMBL/GenBank/DDBJ databases">
        <authorList>
            <person name="Sears C."/>
            <person name="Carroll K."/>
            <person name="Sack B.R."/>
            <person name="Qadri F."/>
            <person name="Myers L.L."/>
            <person name="Chung G.-T."/>
            <person name="Escheverria P."/>
            <person name="Fraser C.M."/>
            <person name="Sadzewicz L."/>
            <person name="Shefchek K.A."/>
            <person name="Tallon L."/>
            <person name="Das S.P."/>
            <person name="Daugherty S."/>
            <person name="Mongodin E.F."/>
        </authorList>
    </citation>
    <scope>NUCLEOTIDE SEQUENCE [LARGE SCALE GENOMIC DNA]</scope>
    <source>
        <strain evidence="2">3775 SL(B) 10 (iv)</strain>
    </source>
</reference>
<sequence length="37" mass="4389">MQYPIQLPVYHSHFTNTLEFKVSFSVFSHNKNLIYSA</sequence>
<organism evidence="1 2">
    <name type="scientific">Phocaeicola vulgatus str. 3775 SL</name>
    <name type="common">B</name>
    <name type="synonym">iv</name>
    <dbReference type="NCBI Taxonomy" id="1339350"/>
    <lineage>
        <taxon>Bacteria</taxon>
        <taxon>Pseudomonadati</taxon>
        <taxon>Bacteroidota</taxon>
        <taxon>Bacteroidia</taxon>
        <taxon>Bacteroidales</taxon>
        <taxon>Bacteroidaceae</taxon>
        <taxon>Phocaeicola</taxon>
    </lineage>
</organism>
<evidence type="ECO:0000313" key="1">
    <source>
        <dbReference type="EMBL" id="KDS33197.1"/>
    </source>
</evidence>
<comment type="caution">
    <text evidence="1">The sequence shown here is derived from an EMBL/GenBank/DDBJ whole genome shotgun (WGS) entry which is preliminary data.</text>
</comment>
<proteinExistence type="predicted"/>
<dbReference type="Proteomes" id="UP000028134">
    <property type="component" value="Unassembled WGS sequence"/>
</dbReference>
<gene>
    <name evidence="1" type="ORF">M097_0357</name>
</gene>